<sequence>MFTRKIHRNGSTVYWILQWEVCERLEINQVWFFVSVNCTRTLLAIILLTLQCWRRLYDTNFVSVFGKNSKMHLGHYILGFLHYTACVLTILGGASNFSMTYPSKPVLQWVDLNVMDLFATYLFLWAWWHQYKVTVILANLRKDGEGKFSVETALLSHWWYQEKFEDYPRNRKIIFPCIY</sequence>
<name>A0ACB9T7T2_HOLOL</name>
<evidence type="ECO:0000313" key="1">
    <source>
        <dbReference type="EMBL" id="KAI4462843.1"/>
    </source>
</evidence>
<accession>A0ACB9T7T2</accession>
<keyword evidence="2" id="KW-1185">Reference proteome</keyword>
<reference evidence="1" key="1">
    <citation type="submission" date="2022-04" db="EMBL/GenBank/DDBJ databases">
        <title>Chromosome-scale genome assembly of Holotrichia oblita Faldermann.</title>
        <authorList>
            <person name="Rongchong L."/>
        </authorList>
    </citation>
    <scope>NUCLEOTIDE SEQUENCE</scope>
    <source>
        <strain evidence="1">81SQS9</strain>
    </source>
</reference>
<organism evidence="1 2">
    <name type="scientific">Holotrichia oblita</name>
    <name type="common">Chafer beetle</name>
    <dbReference type="NCBI Taxonomy" id="644536"/>
    <lineage>
        <taxon>Eukaryota</taxon>
        <taxon>Metazoa</taxon>
        <taxon>Ecdysozoa</taxon>
        <taxon>Arthropoda</taxon>
        <taxon>Hexapoda</taxon>
        <taxon>Insecta</taxon>
        <taxon>Pterygota</taxon>
        <taxon>Neoptera</taxon>
        <taxon>Endopterygota</taxon>
        <taxon>Coleoptera</taxon>
        <taxon>Polyphaga</taxon>
        <taxon>Scarabaeiformia</taxon>
        <taxon>Scarabaeidae</taxon>
        <taxon>Melolonthinae</taxon>
        <taxon>Holotrichia</taxon>
    </lineage>
</organism>
<gene>
    <name evidence="1" type="ORF">MML48_4g00003092</name>
</gene>
<comment type="caution">
    <text evidence="1">The sequence shown here is derived from an EMBL/GenBank/DDBJ whole genome shotgun (WGS) entry which is preliminary data.</text>
</comment>
<proteinExistence type="predicted"/>
<dbReference type="Proteomes" id="UP001056778">
    <property type="component" value="Chromosome 4"/>
</dbReference>
<protein>
    <submittedName>
        <fullName evidence="1">Dfg10 protein</fullName>
    </submittedName>
</protein>
<dbReference type="EMBL" id="CM043018">
    <property type="protein sequence ID" value="KAI4462843.1"/>
    <property type="molecule type" value="Genomic_DNA"/>
</dbReference>
<evidence type="ECO:0000313" key="2">
    <source>
        <dbReference type="Proteomes" id="UP001056778"/>
    </source>
</evidence>